<evidence type="ECO:0000256" key="1">
    <source>
        <dbReference type="ARBA" id="ARBA00004123"/>
    </source>
</evidence>
<dbReference type="WBParaSite" id="HPBE_0001303701-mRNA-1">
    <property type="protein sequence ID" value="HPBE_0001303701-mRNA-1"/>
    <property type="gene ID" value="HPBE_0001303701"/>
</dbReference>
<comment type="subcellular location">
    <subcellularLocation>
        <location evidence="1">Nucleus</location>
    </subcellularLocation>
</comment>
<proteinExistence type="predicted"/>
<feature type="compositionally biased region" description="Polar residues" evidence="2">
    <location>
        <begin position="96"/>
        <end position="106"/>
    </location>
</feature>
<protein>
    <submittedName>
        <fullName evidence="5">HTH_Tnp_Tc3_2 domain-containing protein</fullName>
    </submittedName>
</protein>
<dbReference type="EMBL" id="UZAH01027749">
    <property type="protein sequence ID" value="VDO94656.1"/>
    <property type="molecule type" value="Genomic_DNA"/>
</dbReference>
<dbReference type="AlphaFoldDB" id="A0A183FX10"/>
<organism evidence="4 5">
    <name type="scientific">Heligmosomoides polygyrus</name>
    <name type="common">Parasitic roundworm</name>
    <dbReference type="NCBI Taxonomy" id="6339"/>
    <lineage>
        <taxon>Eukaryota</taxon>
        <taxon>Metazoa</taxon>
        <taxon>Ecdysozoa</taxon>
        <taxon>Nematoda</taxon>
        <taxon>Chromadorea</taxon>
        <taxon>Rhabditida</taxon>
        <taxon>Rhabditina</taxon>
        <taxon>Rhabditomorpha</taxon>
        <taxon>Strongyloidea</taxon>
        <taxon>Heligmosomidae</taxon>
        <taxon>Heligmosomoides</taxon>
    </lineage>
</organism>
<sequence length="165" mass="19275">MRQSDIVRLLGVAETTVSKAIILYKDLGHEGDRPSRGRKRTINTSRVIRQIIKKQVHRNPKTSMRKIVRDIGVSPSSMRPKYSQRRTRFEAIQDPKSPTSNGQEQARTAFRCRQLRVRAASQEWVLIHFTDEKLFTVEQTYNRQNDRVWSTKAPYTLSIVEHLWG</sequence>
<dbReference type="GO" id="GO:0005634">
    <property type="term" value="C:nucleus"/>
    <property type="evidence" value="ECO:0007669"/>
    <property type="project" value="UniProtKB-SubCell"/>
</dbReference>
<reference evidence="3 4" key="1">
    <citation type="submission" date="2018-11" db="EMBL/GenBank/DDBJ databases">
        <authorList>
            <consortium name="Pathogen Informatics"/>
        </authorList>
    </citation>
    <scope>NUCLEOTIDE SEQUENCE [LARGE SCALE GENOMIC DNA]</scope>
</reference>
<reference evidence="5" key="2">
    <citation type="submission" date="2019-09" db="UniProtKB">
        <authorList>
            <consortium name="WormBaseParasite"/>
        </authorList>
    </citation>
    <scope>IDENTIFICATION</scope>
</reference>
<accession>A0A183FX10</accession>
<feature type="region of interest" description="Disordered" evidence="2">
    <location>
        <begin position="74"/>
        <end position="106"/>
    </location>
</feature>
<dbReference type="PANTHER" id="PTHR46068:SF1">
    <property type="entry name" value="TRANSPOSASE IS30-LIKE HTH DOMAIN-CONTAINING PROTEIN"/>
    <property type="match status" value="1"/>
</dbReference>
<dbReference type="PANTHER" id="PTHR46068">
    <property type="entry name" value="PROTEIN CBG27172"/>
    <property type="match status" value="1"/>
</dbReference>
<evidence type="ECO:0000256" key="2">
    <source>
        <dbReference type="SAM" id="MobiDB-lite"/>
    </source>
</evidence>
<gene>
    <name evidence="3" type="ORF">HPBE_LOCUS13038</name>
</gene>
<accession>A0A3P7Z039</accession>
<name>A0A183FX10_HELPZ</name>
<dbReference type="SUPFAM" id="SSF46689">
    <property type="entry name" value="Homeodomain-like"/>
    <property type="match status" value="1"/>
</dbReference>
<evidence type="ECO:0000313" key="4">
    <source>
        <dbReference type="Proteomes" id="UP000050761"/>
    </source>
</evidence>
<evidence type="ECO:0000313" key="3">
    <source>
        <dbReference type="EMBL" id="VDO94656.1"/>
    </source>
</evidence>
<dbReference type="OrthoDB" id="5843405at2759"/>
<dbReference type="Proteomes" id="UP000050761">
    <property type="component" value="Unassembled WGS sequence"/>
</dbReference>
<keyword evidence="4" id="KW-1185">Reference proteome</keyword>
<evidence type="ECO:0000313" key="5">
    <source>
        <dbReference type="WBParaSite" id="HPBE_0001303701-mRNA-1"/>
    </source>
</evidence>
<dbReference type="InterPro" id="IPR009057">
    <property type="entry name" value="Homeodomain-like_sf"/>
</dbReference>